<dbReference type="AlphaFoldDB" id="A0ABC8JFZ3"/>
<reference evidence="8 9" key="1">
    <citation type="submission" date="2022-03" db="EMBL/GenBank/DDBJ databases">
        <authorList>
            <person name="Macdonald S."/>
            <person name="Ahmed S."/>
            <person name="Newling K."/>
        </authorList>
    </citation>
    <scope>NUCLEOTIDE SEQUENCE [LARGE SCALE GENOMIC DNA]</scope>
</reference>
<keyword evidence="3" id="KW-0812">Transmembrane</keyword>
<dbReference type="Gene3D" id="1.10.510.10">
    <property type="entry name" value="Transferase(Phosphotransferase) domain 1"/>
    <property type="match status" value="1"/>
</dbReference>
<evidence type="ECO:0000256" key="2">
    <source>
        <dbReference type="ARBA" id="ARBA00022527"/>
    </source>
</evidence>
<proteinExistence type="predicted"/>
<sequence length="135" mass="15459">MVVLEMIGATMYSPNWIYKDFEREEVMRIFGDHITEEEEKIERKMVLVGLWCIQTNPSHRPTMIKVIEMLEGTLEALQVPPKPLLCLPVTTVPETVEDSNETSSVYWPSQFERGTVSGEDTVCIAEEEIVQCSSY</sequence>
<gene>
    <name evidence="8" type="ORF">ERUC_LOCUS10746</name>
</gene>
<evidence type="ECO:0000313" key="9">
    <source>
        <dbReference type="Proteomes" id="UP001642260"/>
    </source>
</evidence>
<evidence type="ECO:0000256" key="7">
    <source>
        <dbReference type="ARBA" id="ARBA00023180"/>
    </source>
</evidence>
<comment type="subcellular location">
    <subcellularLocation>
        <location evidence="1">Membrane</location>
        <topology evidence="1">Single-pass type I membrane protein</topology>
    </subcellularLocation>
</comment>
<keyword evidence="6" id="KW-0472">Membrane</keyword>
<dbReference type="Proteomes" id="UP001642260">
    <property type="component" value="Unassembled WGS sequence"/>
</dbReference>
<dbReference type="EMBL" id="CAKOAT010105710">
    <property type="protein sequence ID" value="CAH8326692.1"/>
    <property type="molecule type" value="Genomic_DNA"/>
</dbReference>
<evidence type="ECO:0000313" key="8">
    <source>
        <dbReference type="EMBL" id="CAH8326692.1"/>
    </source>
</evidence>
<evidence type="ECO:0000256" key="6">
    <source>
        <dbReference type="ARBA" id="ARBA00023136"/>
    </source>
</evidence>
<comment type="caution">
    <text evidence="8">The sequence shown here is derived from an EMBL/GenBank/DDBJ whole genome shotgun (WGS) entry which is preliminary data.</text>
</comment>
<dbReference type="SUPFAM" id="SSF56112">
    <property type="entry name" value="Protein kinase-like (PK-like)"/>
    <property type="match status" value="1"/>
</dbReference>
<organism evidence="8 9">
    <name type="scientific">Eruca vesicaria subsp. sativa</name>
    <name type="common">Garden rocket</name>
    <name type="synonym">Eruca sativa</name>
    <dbReference type="NCBI Taxonomy" id="29727"/>
    <lineage>
        <taxon>Eukaryota</taxon>
        <taxon>Viridiplantae</taxon>
        <taxon>Streptophyta</taxon>
        <taxon>Embryophyta</taxon>
        <taxon>Tracheophyta</taxon>
        <taxon>Spermatophyta</taxon>
        <taxon>Magnoliopsida</taxon>
        <taxon>eudicotyledons</taxon>
        <taxon>Gunneridae</taxon>
        <taxon>Pentapetalae</taxon>
        <taxon>rosids</taxon>
        <taxon>malvids</taxon>
        <taxon>Brassicales</taxon>
        <taxon>Brassicaceae</taxon>
        <taxon>Brassiceae</taxon>
        <taxon>Eruca</taxon>
    </lineage>
</organism>
<evidence type="ECO:0000256" key="5">
    <source>
        <dbReference type="ARBA" id="ARBA00022989"/>
    </source>
</evidence>
<dbReference type="PANTHER" id="PTHR27009">
    <property type="entry name" value="RUST RESISTANCE KINASE LR10-RELATED"/>
    <property type="match status" value="1"/>
</dbReference>
<accession>A0ABC8JFZ3</accession>
<dbReference type="InterPro" id="IPR011009">
    <property type="entry name" value="Kinase-like_dom_sf"/>
</dbReference>
<name>A0ABC8JFZ3_ERUVS</name>
<keyword evidence="2" id="KW-0723">Serine/threonine-protein kinase</keyword>
<evidence type="ECO:0000256" key="3">
    <source>
        <dbReference type="ARBA" id="ARBA00022692"/>
    </source>
</evidence>
<evidence type="ECO:0000256" key="4">
    <source>
        <dbReference type="ARBA" id="ARBA00022729"/>
    </source>
</evidence>
<dbReference type="InterPro" id="IPR045874">
    <property type="entry name" value="LRK10/LRL21-25-like"/>
</dbReference>
<dbReference type="GO" id="GO:0004674">
    <property type="term" value="F:protein serine/threonine kinase activity"/>
    <property type="evidence" value="ECO:0007669"/>
    <property type="project" value="UniProtKB-KW"/>
</dbReference>
<keyword evidence="5" id="KW-1133">Transmembrane helix</keyword>
<protein>
    <submittedName>
        <fullName evidence="8">Uncharacterized protein</fullName>
    </submittedName>
</protein>
<keyword evidence="4" id="KW-0732">Signal</keyword>
<keyword evidence="2" id="KW-0418">Kinase</keyword>
<evidence type="ECO:0000256" key="1">
    <source>
        <dbReference type="ARBA" id="ARBA00004479"/>
    </source>
</evidence>
<dbReference type="GO" id="GO:0016020">
    <property type="term" value="C:membrane"/>
    <property type="evidence" value="ECO:0007669"/>
    <property type="project" value="UniProtKB-SubCell"/>
</dbReference>
<keyword evidence="2" id="KW-0808">Transferase</keyword>
<keyword evidence="7" id="KW-0325">Glycoprotein</keyword>
<keyword evidence="9" id="KW-1185">Reference proteome</keyword>